<dbReference type="AlphaFoldDB" id="A0A1G6NHY0"/>
<dbReference type="EMBL" id="FMYW01000014">
    <property type="protein sequence ID" value="SDC67522.1"/>
    <property type="molecule type" value="Genomic_DNA"/>
</dbReference>
<dbReference type="RefSeq" id="WP_093730928.1">
    <property type="nucleotide sequence ID" value="NZ_FMYW01000014.1"/>
</dbReference>
<gene>
    <name evidence="1" type="ORF">SAMN04487864_1146</name>
</gene>
<dbReference type="OrthoDB" id="3034568at2"/>
<name>A0A1G6NHY0_9FIRM</name>
<keyword evidence="2" id="KW-1185">Reference proteome</keyword>
<protein>
    <submittedName>
        <fullName evidence="1">Uncharacterized protein</fullName>
    </submittedName>
</protein>
<reference evidence="2" key="1">
    <citation type="submission" date="2016-10" db="EMBL/GenBank/DDBJ databases">
        <authorList>
            <person name="Varghese N."/>
            <person name="Submissions S."/>
        </authorList>
    </citation>
    <scope>NUCLEOTIDE SEQUENCE [LARGE SCALE GENOMIC DNA]</scope>
    <source>
        <strain evidence="2">DSM 11005</strain>
    </source>
</reference>
<evidence type="ECO:0000313" key="1">
    <source>
        <dbReference type="EMBL" id="SDC67522.1"/>
    </source>
</evidence>
<dbReference type="Proteomes" id="UP000198943">
    <property type="component" value="Unassembled WGS sequence"/>
</dbReference>
<organism evidence="1 2">
    <name type="scientific">Succiniclasticum ruminis</name>
    <dbReference type="NCBI Taxonomy" id="40841"/>
    <lineage>
        <taxon>Bacteria</taxon>
        <taxon>Bacillati</taxon>
        <taxon>Bacillota</taxon>
        <taxon>Negativicutes</taxon>
        <taxon>Acidaminococcales</taxon>
        <taxon>Acidaminococcaceae</taxon>
        <taxon>Succiniclasticum</taxon>
    </lineage>
</organism>
<sequence>MAVVKKGELPSVIHNNECSEAIVKWGNENGYPLIKAKMFDAMGTYVGFSKNYFIRADRRPPIPGGWDLTVEEFEPETRIIPLNTDKDGVVNRFVLKMVEEFEKEGLEMKLADTWYDSYGYVLRDLSVTGHPLLITNFEDIIENMR</sequence>
<accession>A0A1G6NHY0</accession>
<evidence type="ECO:0000313" key="2">
    <source>
        <dbReference type="Proteomes" id="UP000198943"/>
    </source>
</evidence>
<proteinExistence type="predicted"/>